<reference evidence="1" key="1">
    <citation type="submission" date="2020-03" db="EMBL/GenBank/DDBJ databases">
        <title>A transcriptome and proteome of the tick Rhipicephalus microplus shaped by the genetic composition of its hosts and developmental stage.</title>
        <authorList>
            <person name="Garcia G.R."/>
            <person name="Ribeiro J.M.C."/>
            <person name="Maruyama S.R."/>
            <person name="Gardinasse L.G."/>
            <person name="Nelson K."/>
            <person name="Ferreira B.R."/>
            <person name="Andrade T.G."/>
            <person name="Santos I.K.F.M."/>
        </authorList>
    </citation>
    <scope>NUCLEOTIDE SEQUENCE</scope>
    <source>
        <strain evidence="1">NSGR</strain>
        <tissue evidence="1">Salivary glands</tissue>
    </source>
</reference>
<proteinExistence type="predicted"/>
<accession>A0A6G5AF31</accession>
<sequence length="133" mass="15015">MSKAHLYKLASKLFIARAFTGRFRTRAYIQRLDLQVELESSLSTTVKMQFAPSRCTIHYCFQAATRLHNSAQQEWALPGNTLHRSRCVQCSAQAWGTCNVQSNLLLFAERAALWSESSSRADPDLPMKQTCSA</sequence>
<dbReference type="EMBL" id="GIKN01007251">
    <property type="protein sequence ID" value="NIE49524.1"/>
    <property type="molecule type" value="Transcribed_RNA"/>
</dbReference>
<protein>
    <submittedName>
        <fullName evidence="1">Uncharacterized protein</fullName>
    </submittedName>
</protein>
<evidence type="ECO:0000313" key="1">
    <source>
        <dbReference type="EMBL" id="NIE49524.1"/>
    </source>
</evidence>
<dbReference type="AlphaFoldDB" id="A0A6G5AF31"/>
<name>A0A6G5AF31_RHIMP</name>
<organism evidence="1">
    <name type="scientific">Rhipicephalus microplus</name>
    <name type="common">Cattle tick</name>
    <name type="synonym">Boophilus microplus</name>
    <dbReference type="NCBI Taxonomy" id="6941"/>
    <lineage>
        <taxon>Eukaryota</taxon>
        <taxon>Metazoa</taxon>
        <taxon>Ecdysozoa</taxon>
        <taxon>Arthropoda</taxon>
        <taxon>Chelicerata</taxon>
        <taxon>Arachnida</taxon>
        <taxon>Acari</taxon>
        <taxon>Parasitiformes</taxon>
        <taxon>Ixodida</taxon>
        <taxon>Ixodoidea</taxon>
        <taxon>Ixodidae</taxon>
        <taxon>Rhipicephalinae</taxon>
        <taxon>Rhipicephalus</taxon>
        <taxon>Boophilus</taxon>
    </lineage>
</organism>